<accession>A0A6N6NK47</accession>
<keyword evidence="3" id="KW-0812">Transmembrane</keyword>
<evidence type="ECO:0000256" key="4">
    <source>
        <dbReference type="ARBA" id="ARBA00022927"/>
    </source>
</evidence>
<evidence type="ECO:0000313" key="9">
    <source>
        <dbReference type="EMBL" id="KAB1638739.1"/>
    </source>
</evidence>
<dbReference type="Proteomes" id="UP000468668">
    <property type="component" value="Unassembled WGS sequence"/>
</dbReference>
<keyword evidence="2" id="KW-0813">Transport</keyword>
<dbReference type="PANTHER" id="PTHR33162">
    <property type="entry name" value="SEC-INDEPENDENT PROTEIN TRANSLOCASE PROTEIN TATA, CHLOROPLASTIC"/>
    <property type="match status" value="1"/>
</dbReference>
<keyword evidence="7" id="KW-0472">Membrane</keyword>
<keyword evidence="10" id="KW-1185">Reference proteome</keyword>
<dbReference type="GeneID" id="98658399"/>
<dbReference type="RefSeq" id="WP_158050051.1">
    <property type="nucleotide sequence ID" value="NZ_WAJR01000022.1"/>
</dbReference>
<proteinExistence type="predicted"/>
<evidence type="ECO:0000256" key="7">
    <source>
        <dbReference type="ARBA" id="ARBA00023136"/>
    </source>
</evidence>
<reference evidence="9 10" key="1">
    <citation type="submission" date="2019-09" db="EMBL/GenBank/DDBJ databases">
        <title>Whole genome shotgun sequencing (WGS) of Ellagibacter isourolithinifaciens DSM 104140(T) and Adlercreutzia muris DSM 29508(T).</title>
        <authorList>
            <person name="Stoll D.A."/>
            <person name="Danylec N."/>
            <person name="Huch M."/>
        </authorList>
    </citation>
    <scope>NUCLEOTIDE SEQUENCE [LARGE SCALE GENOMIC DNA]</scope>
    <source>
        <strain evidence="9 10">DSM 104140</strain>
    </source>
</reference>
<dbReference type="PANTHER" id="PTHR33162:SF1">
    <property type="entry name" value="SEC-INDEPENDENT PROTEIN TRANSLOCASE PROTEIN TATA, CHLOROPLASTIC"/>
    <property type="match status" value="1"/>
</dbReference>
<dbReference type="GO" id="GO:0016020">
    <property type="term" value="C:membrane"/>
    <property type="evidence" value="ECO:0007669"/>
    <property type="project" value="UniProtKB-SubCell"/>
</dbReference>
<evidence type="ECO:0000256" key="2">
    <source>
        <dbReference type="ARBA" id="ARBA00022448"/>
    </source>
</evidence>
<feature type="compositionally biased region" description="Basic and acidic residues" evidence="8">
    <location>
        <begin position="143"/>
        <end position="153"/>
    </location>
</feature>
<evidence type="ECO:0000256" key="1">
    <source>
        <dbReference type="ARBA" id="ARBA00004167"/>
    </source>
</evidence>
<sequence>MFGIGGFELFLILLFGFLIFGPDKLPAMAKTLGKAIAKFRSAQDEMNKVIKEEKIFDPDAEDPFKNPLDALEKMGNAAESGAKNVKKAATSTVNAAKDAKQESFSERKARYDRERAARKEAEKAEAEKQAAADAVAATAARAEASKADAKPTADELYGNASASESKETKAAAADAPASEEKGE</sequence>
<comment type="caution">
    <text evidence="9">The sequence shown here is derived from an EMBL/GenBank/DDBJ whole genome shotgun (WGS) entry which is preliminary data.</text>
</comment>
<gene>
    <name evidence="9" type="ORF">F8C90_08265</name>
</gene>
<dbReference type="Pfam" id="PF02416">
    <property type="entry name" value="TatA_B_E"/>
    <property type="match status" value="1"/>
</dbReference>
<dbReference type="PRINTS" id="PR01506">
    <property type="entry name" value="TATBPROTEIN"/>
</dbReference>
<feature type="compositionally biased region" description="Low complexity" evidence="8">
    <location>
        <begin position="131"/>
        <end position="142"/>
    </location>
</feature>
<dbReference type="Gene3D" id="1.20.5.3310">
    <property type="match status" value="1"/>
</dbReference>
<keyword evidence="4" id="KW-0653">Protein transport</keyword>
<dbReference type="EMBL" id="WAJR01000022">
    <property type="protein sequence ID" value="KAB1638739.1"/>
    <property type="molecule type" value="Genomic_DNA"/>
</dbReference>
<protein>
    <submittedName>
        <fullName evidence="9">Translocase</fullName>
    </submittedName>
</protein>
<comment type="subcellular location">
    <subcellularLocation>
        <location evidence="1">Membrane</location>
        <topology evidence="1">Single-pass membrane protein</topology>
    </subcellularLocation>
</comment>
<feature type="region of interest" description="Disordered" evidence="8">
    <location>
        <begin position="77"/>
        <end position="183"/>
    </location>
</feature>
<dbReference type="InterPro" id="IPR003369">
    <property type="entry name" value="TatA/B/E"/>
</dbReference>
<evidence type="ECO:0000256" key="3">
    <source>
        <dbReference type="ARBA" id="ARBA00022692"/>
    </source>
</evidence>
<evidence type="ECO:0000256" key="6">
    <source>
        <dbReference type="ARBA" id="ARBA00023010"/>
    </source>
</evidence>
<dbReference type="AlphaFoldDB" id="A0A6N6NK47"/>
<dbReference type="GO" id="GO:0015031">
    <property type="term" value="P:protein transport"/>
    <property type="evidence" value="ECO:0007669"/>
    <property type="project" value="UniProtKB-KW"/>
</dbReference>
<evidence type="ECO:0000313" key="10">
    <source>
        <dbReference type="Proteomes" id="UP000468668"/>
    </source>
</evidence>
<keyword evidence="5" id="KW-1133">Transmembrane helix</keyword>
<feature type="compositionally biased region" description="Basic and acidic residues" evidence="8">
    <location>
        <begin position="97"/>
        <end position="130"/>
    </location>
</feature>
<dbReference type="OrthoDB" id="3267321at2"/>
<name>A0A6N6NK47_9ACTN</name>
<keyword evidence="6" id="KW-0811">Translocation</keyword>
<organism evidence="9 10">
    <name type="scientific">Ellagibacter isourolithinifaciens</name>
    <dbReference type="NCBI Taxonomy" id="2137581"/>
    <lineage>
        <taxon>Bacteria</taxon>
        <taxon>Bacillati</taxon>
        <taxon>Actinomycetota</taxon>
        <taxon>Coriobacteriia</taxon>
        <taxon>Eggerthellales</taxon>
        <taxon>Eggerthellaceae</taxon>
        <taxon>Ellagibacter</taxon>
    </lineage>
</organism>
<evidence type="ECO:0000256" key="8">
    <source>
        <dbReference type="SAM" id="MobiDB-lite"/>
    </source>
</evidence>
<evidence type="ECO:0000256" key="5">
    <source>
        <dbReference type="ARBA" id="ARBA00022989"/>
    </source>
</evidence>